<reference evidence="1 2" key="1">
    <citation type="journal article" date="2021" name="Hortic Res">
        <title>High-quality reference genome and annotation aids understanding of berry development for evergreen blueberry (Vaccinium darrowii).</title>
        <authorList>
            <person name="Yu J."/>
            <person name="Hulse-Kemp A.M."/>
            <person name="Babiker E."/>
            <person name="Staton M."/>
        </authorList>
    </citation>
    <scope>NUCLEOTIDE SEQUENCE [LARGE SCALE GENOMIC DNA]</scope>
    <source>
        <strain evidence="2">cv. NJ 8807/NJ 8810</strain>
        <tissue evidence="1">Young leaf</tissue>
    </source>
</reference>
<sequence length="274" mass="31582">MYTNVLFWGVYTWLSPGTDSRVASLDFGGVALCTLYFFLGSVSRGVGTSLGGFWRVLEVWAYEVLGMYPPANIHENEEVRWHTWDAVTDQYLERSRELTQGWILLDSPYGWQWYLGERVPCQSLRLVHFRIPGRIPPSVQRTDEYTQAEVERYIVLYTVLPFSSSSDYEGFLVSHLASFLDMETRIAAMEMALPVLRREIEVQMPGGMMGVLEVPRVAPPLDLTSVQIPASWASESYQLNLDLEALVCWLMIGDVPEVQPRVEGGRSWQRWWWW</sequence>
<comment type="caution">
    <text evidence="1">The sequence shown here is derived from an EMBL/GenBank/DDBJ whole genome shotgun (WGS) entry which is preliminary data.</text>
</comment>
<accession>A0ACB7WXF6</accession>
<gene>
    <name evidence="1" type="ORF">Vadar_002866</name>
</gene>
<evidence type="ECO:0000313" key="1">
    <source>
        <dbReference type="EMBL" id="KAH7833073.1"/>
    </source>
</evidence>
<dbReference type="Proteomes" id="UP000828048">
    <property type="component" value="Chromosome 2"/>
</dbReference>
<evidence type="ECO:0000313" key="2">
    <source>
        <dbReference type="Proteomes" id="UP000828048"/>
    </source>
</evidence>
<name>A0ACB7WXF6_9ERIC</name>
<protein>
    <submittedName>
        <fullName evidence="1">Uncharacterized protein</fullName>
    </submittedName>
</protein>
<proteinExistence type="predicted"/>
<organism evidence="1 2">
    <name type="scientific">Vaccinium darrowii</name>
    <dbReference type="NCBI Taxonomy" id="229202"/>
    <lineage>
        <taxon>Eukaryota</taxon>
        <taxon>Viridiplantae</taxon>
        <taxon>Streptophyta</taxon>
        <taxon>Embryophyta</taxon>
        <taxon>Tracheophyta</taxon>
        <taxon>Spermatophyta</taxon>
        <taxon>Magnoliopsida</taxon>
        <taxon>eudicotyledons</taxon>
        <taxon>Gunneridae</taxon>
        <taxon>Pentapetalae</taxon>
        <taxon>asterids</taxon>
        <taxon>Ericales</taxon>
        <taxon>Ericaceae</taxon>
        <taxon>Vaccinioideae</taxon>
        <taxon>Vaccinieae</taxon>
        <taxon>Vaccinium</taxon>
    </lineage>
</organism>
<dbReference type="EMBL" id="CM037152">
    <property type="protein sequence ID" value="KAH7833073.1"/>
    <property type="molecule type" value="Genomic_DNA"/>
</dbReference>
<keyword evidence="2" id="KW-1185">Reference proteome</keyword>